<dbReference type="PANTHER" id="PTHR11972:SF193">
    <property type="entry name" value="FAD-BINDING FR-TYPE DOMAIN-CONTAINING PROTEIN"/>
    <property type="match status" value="1"/>
</dbReference>
<dbReference type="InterPro" id="IPR039261">
    <property type="entry name" value="FNR_nucleotide-bd"/>
</dbReference>
<reference evidence="8" key="2">
    <citation type="submission" date="2015-06" db="UniProtKB">
        <authorList>
            <consortium name="EnsemblProtists"/>
        </authorList>
    </citation>
    <scope>IDENTIFICATION</scope>
    <source>
        <strain evidence="8">Pr102</strain>
    </source>
</reference>
<feature type="transmembrane region" description="Helical" evidence="6">
    <location>
        <begin position="301"/>
        <end position="324"/>
    </location>
</feature>
<dbReference type="VEuPathDB" id="FungiDB:KRP23_3169"/>
<dbReference type="Gene3D" id="2.40.30.10">
    <property type="entry name" value="Translation factors"/>
    <property type="match status" value="1"/>
</dbReference>
<dbReference type="HOGENOM" id="CLU_004129_3_0_1"/>
<proteinExistence type="predicted"/>
<dbReference type="eggNOG" id="KOG0039">
    <property type="taxonomic scope" value="Eukaryota"/>
</dbReference>
<dbReference type="InterPro" id="IPR017927">
    <property type="entry name" value="FAD-bd_FR_type"/>
</dbReference>
<keyword evidence="5 6" id="KW-0472">Membrane</keyword>
<dbReference type="GO" id="GO:0005886">
    <property type="term" value="C:plasma membrane"/>
    <property type="evidence" value="ECO:0000318"/>
    <property type="project" value="GO_Central"/>
</dbReference>
<evidence type="ECO:0000256" key="6">
    <source>
        <dbReference type="SAM" id="Phobius"/>
    </source>
</evidence>
<evidence type="ECO:0000256" key="3">
    <source>
        <dbReference type="ARBA" id="ARBA00022989"/>
    </source>
</evidence>
<feature type="transmembrane region" description="Helical" evidence="6">
    <location>
        <begin position="79"/>
        <end position="98"/>
    </location>
</feature>
<feature type="transmembrane region" description="Helical" evidence="6">
    <location>
        <begin position="119"/>
        <end position="144"/>
    </location>
</feature>
<evidence type="ECO:0000256" key="5">
    <source>
        <dbReference type="ARBA" id="ARBA00023136"/>
    </source>
</evidence>
<protein>
    <recommendedName>
        <fullName evidence="7">FAD-binding FR-type domain-containing protein</fullName>
    </recommendedName>
</protein>
<sequence>MVSDAYEPESEPNVRRKRRQSWNLWRVALSTALTALVVVCFVVSIAGQAAYVTPLYRNHLQSMVATWWGAHEEMVDPSYLLLVGVTPTLLCAVVLQWLRRLRTQRGVWSVAKFLRRRPSVHWLSYGELLFLLVLVGGNALVFWYKFTQPHGHRPHFTGDWPLPEPPGPQPGPQYIKMIGNALGFNCVFNLALLFLPATRHSVWMDFMGISYANGIKYHRWMGVAAVLTGFVHCGCYYWCWFQDGRWAQMALPCWDCSLRERTGRRIWINVFGELALLCFLLIGVTSIPWVRRNLYNVFYNVHQLLFVAVVFTALHWARALWFLLPTFVAYLVSRVLSHCNGATAAKVVHFSALSATLCKLVITHASSERGRYQVGQFVYVNVPAVSRLEWHAFTIASSPRAALYDESSCNTMTILVKVLGDWTEALMLYEQACRRDSVEPEVHVNGYYGASLADVYLAYSTVVLVGGGVGMTPMLGVLEDVCVAAENRRAQGRSPFPRRVAAIFAMREVELLKEVYPLLARVRDLDPQGRYLSVHLALTSAPRPDELDSPLYPSTKWSATTLASYNSYQTRAVRHTASKGCPFGATFDRSGMCMVQFATFAVVVGLVAVFQFGNGELVDGLQDSIWVVQTAVKWRPCDEVDTQRPRELQAVENAILCRGAESQTKPATAKGKA</sequence>
<dbReference type="InterPro" id="IPR017938">
    <property type="entry name" value="Riboflavin_synthase-like_b-brl"/>
</dbReference>
<evidence type="ECO:0000259" key="7">
    <source>
        <dbReference type="PROSITE" id="PS51384"/>
    </source>
</evidence>
<dbReference type="EnsemblProtists" id="Phyra83580">
    <property type="protein sequence ID" value="Phyra83580"/>
    <property type="gene ID" value="Phyra83580"/>
</dbReference>
<dbReference type="InParanoid" id="H3H0B0"/>
<dbReference type="SUPFAM" id="SSF52343">
    <property type="entry name" value="Ferredoxin reductase-like, C-terminal NADP-linked domain"/>
    <property type="match status" value="1"/>
</dbReference>
<accession>H3H0B0</accession>
<reference evidence="9" key="1">
    <citation type="journal article" date="2006" name="Science">
        <title>Phytophthora genome sequences uncover evolutionary origins and mechanisms of pathogenesis.</title>
        <authorList>
            <person name="Tyler B.M."/>
            <person name="Tripathy S."/>
            <person name="Zhang X."/>
            <person name="Dehal P."/>
            <person name="Jiang R.H."/>
            <person name="Aerts A."/>
            <person name="Arredondo F.D."/>
            <person name="Baxter L."/>
            <person name="Bensasson D."/>
            <person name="Beynon J.L."/>
            <person name="Chapman J."/>
            <person name="Damasceno C.M."/>
            <person name="Dorrance A.E."/>
            <person name="Dou D."/>
            <person name="Dickerman A.W."/>
            <person name="Dubchak I.L."/>
            <person name="Garbelotto M."/>
            <person name="Gijzen M."/>
            <person name="Gordon S.G."/>
            <person name="Govers F."/>
            <person name="Grunwald N.J."/>
            <person name="Huang W."/>
            <person name="Ivors K.L."/>
            <person name="Jones R.W."/>
            <person name="Kamoun S."/>
            <person name="Krampis K."/>
            <person name="Lamour K.H."/>
            <person name="Lee M.K."/>
            <person name="McDonald W.H."/>
            <person name="Medina M."/>
            <person name="Meijer H.J."/>
            <person name="Nordberg E.K."/>
            <person name="Maclean D.J."/>
            <person name="Ospina-Giraldo M.D."/>
            <person name="Morris P.F."/>
            <person name="Phuntumart V."/>
            <person name="Putnam N.H."/>
            <person name="Rash S."/>
            <person name="Rose J.K."/>
            <person name="Sakihama Y."/>
            <person name="Salamov A.A."/>
            <person name="Savidor A."/>
            <person name="Scheuring C.F."/>
            <person name="Smith B.M."/>
            <person name="Sobral B.W."/>
            <person name="Terry A."/>
            <person name="Torto-Alalibo T.A."/>
            <person name="Win J."/>
            <person name="Xu Z."/>
            <person name="Zhang H."/>
            <person name="Grigoriev I.V."/>
            <person name="Rokhsar D.S."/>
            <person name="Boore J.L."/>
        </authorList>
    </citation>
    <scope>NUCLEOTIDE SEQUENCE [LARGE SCALE GENOMIC DNA]</scope>
    <source>
        <strain evidence="9">Pr102</strain>
    </source>
</reference>
<dbReference type="Proteomes" id="UP000005238">
    <property type="component" value="Unassembled WGS sequence"/>
</dbReference>
<dbReference type="CDD" id="cd06186">
    <property type="entry name" value="NOX_Duox_like_FAD_NADP"/>
    <property type="match status" value="1"/>
</dbReference>
<keyword evidence="4" id="KW-0560">Oxidoreductase</keyword>
<keyword evidence="3 6" id="KW-1133">Transmembrane helix</keyword>
<feature type="domain" description="FAD-binding FR-type" evidence="7">
    <location>
        <begin position="340"/>
        <end position="454"/>
    </location>
</feature>
<dbReference type="VEuPathDB" id="FungiDB:KRP22_10576"/>
<keyword evidence="9" id="KW-1185">Reference proteome</keyword>
<comment type="subcellular location">
    <subcellularLocation>
        <location evidence="1">Membrane</location>
        <topology evidence="1">Multi-pass membrane protein</topology>
    </subcellularLocation>
</comment>
<dbReference type="SFLD" id="SFLDS00052">
    <property type="entry name" value="Ferric_Reductase_Domain"/>
    <property type="match status" value="1"/>
</dbReference>
<keyword evidence="2 6" id="KW-0812">Transmembrane</keyword>
<dbReference type="InterPro" id="IPR013130">
    <property type="entry name" value="Fe3_Rdtase_TM_dom"/>
</dbReference>
<organism evidence="8 9">
    <name type="scientific">Phytophthora ramorum</name>
    <name type="common">Sudden oak death agent</name>
    <dbReference type="NCBI Taxonomy" id="164328"/>
    <lineage>
        <taxon>Eukaryota</taxon>
        <taxon>Sar</taxon>
        <taxon>Stramenopiles</taxon>
        <taxon>Oomycota</taxon>
        <taxon>Peronosporomycetes</taxon>
        <taxon>Peronosporales</taxon>
        <taxon>Peronosporaceae</taxon>
        <taxon>Phytophthora</taxon>
    </lineage>
</organism>
<dbReference type="EMBL" id="DS566088">
    <property type="status" value="NOT_ANNOTATED_CDS"/>
    <property type="molecule type" value="Genomic_DNA"/>
</dbReference>
<name>H3H0B0_PHYRM</name>
<dbReference type="Pfam" id="PF01794">
    <property type="entry name" value="Ferric_reduct"/>
    <property type="match status" value="1"/>
</dbReference>
<evidence type="ECO:0000256" key="2">
    <source>
        <dbReference type="ARBA" id="ARBA00022692"/>
    </source>
</evidence>
<evidence type="ECO:0000313" key="9">
    <source>
        <dbReference type="Proteomes" id="UP000005238"/>
    </source>
</evidence>
<dbReference type="PROSITE" id="PS51384">
    <property type="entry name" value="FAD_FR"/>
    <property type="match status" value="1"/>
</dbReference>
<feature type="transmembrane region" description="Helical" evidence="6">
    <location>
        <begin position="174"/>
        <end position="195"/>
    </location>
</feature>
<dbReference type="Gene3D" id="3.40.50.80">
    <property type="entry name" value="Nucleotide-binding domain of ferredoxin-NADP reductase (FNR) module"/>
    <property type="match status" value="1"/>
</dbReference>
<feature type="transmembrane region" description="Helical" evidence="6">
    <location>
        <begin position="24"/>
        <end position="51"/>
    </location>
</feature>
<dbReference type="OMA" id="RLEWHAF"/>
<dbReference type="Pfam" id="PF08022">
    <property type="entry name" value="FAD_binding_8"/>
    <property type="match status" value="1"/>
</dbReference>
<dbReference type="SUPFAM" id="SSF63380">
    <property type="entry name" value="Riboflavin synthase domain-like"/>
    <property type="match status" value="1"/>
</dbReference>
<evidence type="ECO:0000256" key="1">
    <source>
        <dbReference type="ARBA" id="ARBA00004141"/>
    </source>
</evidence>
<dbReference type="InterPro" id="IPR013112">
    <property type="entry name" value="FAD-bd_8"/>
</dbReference>
<dbReference type="AlphaFoldDB" id="H3H0B0"/>
<evidence type="ECO:0000256" key="4">
    <source>
        <dbReference type="ARBA" id="ARBA00023002"/>
    </source>
</evidence>
<dbReference type="SFLD" id="SFLDG01168">
    <property type="entry name" value="Ferric_reductase_subgroup_(FRE"/>
    <property type="match status" value="1"/>
</dbReference>
<dbReference type="InterPro" id="IPR050369">
    <property type="entry name" value="RBOH/FRE"/>
</dbReference>
<dbReference type="GO" id="GO:0016491">
    <property type="term" value="F:oxidoreductase activity"/>
    <property type="evidence" value="ECO:0007669"/>
    <property type="project" value="UniProtKB-KW"/>
</dbReference>
<feature type="transmembrane region" description="Helical" evidence="6">
    <location>
        <begin position="266"/>
        <end position="289"/>
    </location>
</feature>
<dbReference type="STRING" id="164328.H3H0B0"/>
<dbReference type="PANTHER" id="PTHR11972">
    <property type="entry name" value="NADPH OXIDASE"/>
    <property type="match status" value="1"/>
</dbReference>
<evidence type="ECO:0000313" key="8">
    <source>
        <dbReference type="EnsemblProtists" id="Phyra83580"/>
    </source>
</evidence>